<evidence type="ECO:0000259" key="2">
    <source>
        <dbReference type="Pfam" id="PF00248"/>
    </source>
</evidence>
<name>A0ABS1W2G2_9ACTN</name>
<dbReference type="Pfam" id="PF00248">
    <property type="entry name" value="Aldo_ket_red"/>
    <property type="match status" value="1"/>
</dbReference>
<dbReference type="InterPro" id="IPR036812">
    <property type="entry name" value="NAD(P)_OxRdtase_dom_sf"/>
</dbReference>
<dbReference type="PROSITE" id="PS51257">
    <property type="entry name" value="PROKAR_LIPOPROTEIN"/>
    <property type="match status" value="1"/>
</dbReference>
<sequence>MSEMSYRRLGTSGLVVSVVGIGCNNFGRKLDAEGTRKVVDAAFDAGITLFDTADRYGTEPGASEECLGAALKGRRDEVIVATKFGLDVGRLNGNDFGARGSRRYIVRAVESSLRRLETDYIDLYQMHEPDPLTPIDETLSALDDLVRSGKVRYLGNSNFAGWQIADADWTARAGGLTPFVSAQNQYSLLHREVEKEVVPACEQFGLGLLPFFPLDSGLLSGKYRRDEKPAEGTRLSLPRYQRWVDGADWDTIEALTAFGAERGHSLLDVAIAGLAALPAVTSVIAGATTAEQVHANAAAGRWELTADDIAALEAVLEKG</sequence>
<dbReference type="Proteomes" id="UP000598996">
    <property type="component" value="Unassembled WGS sequence"/>
</dbReference>
<dbReference type="EMBL" id="JAENHO010000016">
    <property type="protein sequence ID" value="MBL7260921.1"/>
    <property type="molecule type" value="Genomic_DNA"/>
</dbReference>
<dbReference type="SUPFAM" id="SSF51430">
    <property type="entry name" value="NAD(P)-linked oxidoreductase"/>
    <property type="match status" value="1"/>
</dbReference>
<reference evidence="3 4" key="1">
    <citation type="submission" date="2021-01" db="EMBL/GenBank/DDBJ databases">
        <title>Actinoplanes sp. nov. LDG1-01 isolated from lichen.</title>
        <authorList>
            <person name="Saeng-In P."/>
            <person name="Phongsopitanun W."/>
            <person name="Kanchanasin P."/>
            <person name="Yuki M."/>
            <person name="Kudo T."/>
            <person name="Ohkuma M."/>
            <person name="Tanasupawat S."/>
        </authorList>
    </citation>
    <scope>NUCLEOTIDE SEQUENCE [LARGE SCALE GENOMIC DNA]</scope>
    <source>
        <strain evidence="3 4">LDG1-01</strain>
    </source>
</reference>
<evidence type="ECO:0000313" key="4">
    <source>
        <dbReference type="Proteomes" id="UP000598996"/>
    </source>
</evidence>
<dbReference type="InterPro" id="IPR023210">
    <property type="entry name" value="NADP_OxRdtase_dom"/>
</dbReference>
<organism evidence="3 4">
    <name type="scientific">Paractinoplanes lichenicola</name>
    <dbReference type="NCBI Taxonomy" id="2802976"/>
    <lineage>
        <taxon>Bacteria</taxon>
        <taxon>Bacillati</taxon>
        <taxon>Actinomycetota</taxon>
        <taxon>Actinomycetes</taxon>
        <taxon>Micromonosporales</taxon>
        <taxon>Micromonosporaceae</taxon>
        <taxon>Paractinoplanes</taxon>
    </lineage>
</organism>
<gene>
    <name evidence="3" type="ORF">JKJ07_42215</name>
</gene>
<protein>
    <submittedName>
        <fullName evidence="3">Aldo/keto reductase</fullName>
    </submittedName>
</protein>
<evidence type="ECO:0000313" key="3">
    <source>
        <dbReference type="EMBL" id="MBL7260921.1"/>
    </source>
</evidence>
<evidence type="ECO:0000256" key="1">
    <source>
        <dbReference type="ARBA" id="ARBA00023002"/>
    </source>
</evidence>
<keyword evidence="1" id="KW-0560">Oxidoreductase</keyword>
<dbReference type="PANTHER" id="PTHR43364">
    <property type="entry name" value="NADH-SPECIFIC METHYLGLYOXAL REDUCTASE-RELATED"/>
    <property type="match status" value="1"/>
</dbReference>
<feature type="domain" description="NADP-dependent oxidoreductase" evidence="2">
    <location>
        <begin position="19"/>
        <end position="316"/>
    </location>
</feature>
<dbReference type="Gene3D" id="3.20.20.100">
    <property type="entry name" value="NADP-dependent oxidoreductase domain"/>
    <property type="match status" value="1"/>
</dbReference>
<accession>A0ABS1W2G2</accession>
<dbReference type="PANTHER" id="PTHR43364:SF4">
    <property type="entry name" value="NAD(P)-LINKED OXIDOREDUCTASE SUPERFAMILY PROTEIN"/>
    <property type="match status" value="1"/>
</dbReference>
<comment type="caution">
    <text evidence="3">The sequence shown here is derived from an EMBL/GenBank/DDBJ whole genome shotgun (WGS) entry which is preliminary data.</text>
</comment>
<proteinExistence type="predicted"/>
<dbReference type="RefSeq" id="WP_202997643.1">
    <property type="nucleotide sequence ID" value="NZ_JAENHO010000016.1"/>
</dbReference>
<dbReference type="InterPro" id="IPR050523">
    <property type="entry name" value="AKR_Detox_Biosynth"/>
</dbReference>
<keyword evidence="4" id="KW-1185">Reference proteome</keyword>